<dbReference type="EMBL" id="CAKOAT010819599">
    <property type="protein sequence ID" value="CAH8389148.1"/>
    <property type="molecule type" value="Genomic_DNA"/>
</dbReference>
<proteinExistence type="predicted"/>
<comment type="caution">
    <text evidence="1">The sequence shown here is derived from an EMBL/GenBank/DDBJ whole genome shotgun (WGS) entry which is preliminary data.</text>
</comment>
<evidence type="ECO:0000313" key="2">
    <source>
        <dbReference type="Proteomes" id="UP001642260"/>
    </source>
</evidence>
<accession>A0ABC8LZ23</accession>
<dbReference type="AlphaFoldDB" id="A0ABC8LZ23"/>
<name>A0ABC8LZ23_ERUVS</name>
<sequence>MNLRKHSSLISFINCRKNPYDMMKRQMTNYMLQNDETHQKWCIWLAAINSLVTFHLRLQPSCRPFPRTITAAAEIIPVMITFQSKQALIDEQIRSVQANASSCFIIPEDRKGERQALK</sequence>
<dbReference type="Proteomes" id="UP001642260">
    <property type="component" value="Unassembled WGS sequence"/>
</dbReference>
<evidence type="ECO:0000313" key="1">
    <source>
        <dbReference type="EMBL" id="CAH8389148.1"/>
    </source>
</evidence>
<protein>
    <submittedName>
        <fullName evidence="1">Uncharacterized protein</fullName>
    </submittedName>
</protein>
<gene>
    <name evidence="1" type="ORF">ERUC_LOCUS41631</name>
</gene>
<organism evidence="1 2">
    <name type="scientific">Eruca vesicaria subsp. sativa</name>
    <name type="common">Garden rocket</name>
    <name type="synonym">Eruca sativa</name>
    <dbReference type="NCBI Taxonomy" id="29727"/>
    <lineage>
        <taxon>Eukaryota</taxon>
        <taxon>Viridiplantae</taxon>
        <taxon>Streptophyta</taxon>
        <taxon>Embryophyta</taxon>
        <taxon>Tracheophyta</taxon>
        <taxon>Spermatophyta</taxon>
        <taxon>Magnoliopsida</taxon>
        <taxon>eudicotyledons</taxon>
        <taxon>Gunneridae</taxon>
        <taxon>Pentapetalae</taxon>
        <taxon>rosids</taxon>
        <taxon>malvids</taxon>
        <taxon>Brassicales</taxon>
        <taxon>Brassicaceae</taxon>
        <taxon>Brassiceae</taxon>
        <taxon>Eruca</taxon>
    </lineage>
</organism>
<reference evidence="1 2" key="1">
    <citation type="submission" date="2022-03" db="EMBL/GenBank/DDBJ databases">
        <authorList>
            <person name="Macdonald S."/>
            <person name="Ahmed S."/>
            <person name="Newling K."/>
        </authorList>
    </citation>
    <scope>NUCLEOTIDE SEQUENCE [LARGE SCALE GENOMIC DNA]</scope>
</reference>
<keyword evidence="2" id="KW-1185">Reference proteome</keyword>